<feature type="transmembrane region" description="Helical" evidence="6">
    <location>
        <begin position="193"/>
        <end position="214"/>
    </location>
</feature>
<evidence type="ECO:0000256" key="1">
    <source>
        <dbReference type="ARBA" id="ARBA00004141"/>
    </source>
</evidence>
<dbReference type="Pfam" id="PF02133">
    <property type="entry name" value="Transp_cyt_pur"/>
    <property type="match status" value="1"/>
</dbReference>
<evidence type="ECO:0000256" key="6">
    <source>
        <dbReference type="SAM" id="Phobius"/>
    </source>
</evidence>
<feature type="transmembrane region" description="Helical" evidence="6">
    <location>
        <begin position="73"/>
        <end position="96"/>
    </location>
</feature>
<dbReference type="PANTHER" id="PTHR30618">
    <property type="entry name" value="NCS1 FAMILY PURINE/PYRIMIDINE TRANSPORTER"/>
    <property type="match status" value="1"/>
</dbReference>
<reference evidence="7" key="1">
    <citation type="submission" date="2021-01" db="EMBL/GenBank/DDBJ databases">
        <title>Adiantum capillus-veneris genome.</title>
        <authorList>
            <person name="Fang Y."/>
            <person name="Liao Q."/>
        </authorList>
    </citation>
    <scope>NUCLEOTIDE SEQUENCE</scope>
    <source>
        <strain evidence="7">H3</strain>
        <tissue evidence="7">Leaf</tissue>
    </source>
</reference>
<keyword evidence="8" id="KW-1185">Reference proteome</keyword>
<sequence length="225" mass="24344">MGLFTFLGLAVTSSSEVIFGRVISNPMELLGQIGGVVPIITSFIGLTLATLTTNIAANVMAPANALVNLNPSLFSFRSGALLTAVLGIVFGPWQFIKSSESFISTWLVGYSALLGPLSGIILVDYHIIRKRHLDLDSLYTTEPTGMYWYTNGYNLIAIAALLLAVAPCIPGFLYTVGFLKKVPSILLAVYDNAWMFGFLAAGFMYWLMFLLFNFGQGQSSTAKAD</sequence>
<dbReference type="AlphaFoldDB" id="A0A9D4VAY3"/>
<evidence type="ECO:0000256" key="5">
    <source>
        <dbReference type="ARBA" id="ARBA00023136"/>
    </source>
</evidence>
<comment type="similarity">
    <text evidence="2">Belongs to the purine-cytosine permease (2.A.39) family.</text>
</comment>
<feature type="transmembrane region" description="Helical" evidence="6">
    <location>
        <begin position="102"/>
        <end position="123"/>
    </location>
</feature>
<organism evidence="7 8">
    <name type="scientific">Adiantum capillus-veneris</name>
    <name type="common">Maidenhair fern</name>
    <dbReference type="NCBI Taxonomy" id="13818"/>
    <lineage>
        <taxon>Eukaryota</taxon>
        <taxon>Viridiplantae</taxon>
        <taxon>Streptophyta</taxon>
        <taxon>Embryophyta</taxon>
        <taxon>Tracheophyta</taxon>
        <taxon>Polypodiopsida</taxon>
        <taxon>Polypodiidae</taxon>
        <taxon>Polypodiales</taxon>
        <taxon>Pteridineae</taxon>
        <taxon>Pteridaceae</taxon>
        <taxon>Vittarioideae</taxon>
        <taxon>Adiantum</taxon>
    </lineage>
</organism>
<comment type="caution">
    <text evidence="7">The sequence shown here is derived from an EMBL/GenBank/DDBJ whole genome shotgun (WGS) entry which is preliminary data.</text>
</comment>
<evidence type="ECO:0000256" key="4">
    <source>
        <dbReference type="ARBA" id="ARBA00022989"/>
    </source>
</evidence>
<gene>
    <name evidence="7" type="ORF">GOP47_0002631</name>
</gene>
<evidence type="ECO:0000256" key="2">
    <source>
        <dbReference type="ARBA" id="ARBA00008974"/>
    </source>
</evidence>
<keyword evidence="3 6" id="KW-0812">Transmembrane</keyword>
<feature type="transmembrane region" description="Helical" evidence="6">
    <location>
        <begin position="153"/>
        <end position="173"/>
    </location>
</feature>
<accession>A0A9D4VAY3</accession>
<dbReference type="InterPro" id="IPR045225">
    <property type="entry name" value="Uracil/uridine/allantoin_perm"/>
</dbReference>
<dbReference type="EMBL" id="JABFUD020000002">
    <property type="protein sequence ID" value="KAI5082888.1"/>
    <property type="molecule type" value="Genomic_DNA"/>
</dbReference>
<keyword evidence="5 6" id="KW-0472">Membrane</keyword>
<name>A0A9D4VAY3_ADICA</name>
<dbReference type="Gene3D" id="1.10.4160.10">
    <property type="entry name" value="Hydantoin permease"/>
    <property type="match status" value="1"/>
</dbReference>
<protein>
    <submittedName>
        <fullName evidence="7">Uncharacterized protein</fullName>
    </submittedName>
</protein>
<dbReference type="GO" id="GO:0015205">
    <property type="term" value="F:nucleobase transmembrane transporter activity"/>
    <property type="evidence" value="ECO:0007669"/>
    <property type="project" value="TreeGrafter"/>
</dbReference>
<evidence type="ECO:0000313" key="8">
    <source>
        <dbReference type="Proteomes" id="UP000886520"/>
    </source>
</evidence>
<proteinExistence type="inferred from homology"/>
<keyword evidence="4 6" id="KW-1133">Transmembrane helix</keyword>
<evidence type="ECO:0000256" key="3">
    <source>
        <dbReference type="ARBA" id="ARBA00022692"/>
    </source>
</evidence>
<dbReference type="Proteomes" id="UP000886520">
    <property type="component" value="Chromosome 3"/>
</dbReference>
<comment type="subcellular location">
    <subcellularLocation>
        <location evidence="1">Membrane</location>
        <topology evidence="1">Multi-pass membrane protein</topology>
    </subcellularLocation>
</comment>
<evidence type="ECO:0000313" key="7">
    <source>
        <dbReference type="EMBL" id="KAI5082888.1"/>
    </source>
</evidence>
<dbReference type="GO" id="GO:0005886">
    <property type="term" value="C:plasma membrane"/>
    <property type="evidence" value="ECO:0007669"/>
    <property type="project" value="TreeGrafter"/>
</dbReference>
<dbReference type="PANTHER" id="PTHR30618:SF0">
    <property type="entry name" value="PURINE-URACIL PERMEASE NCS1"/>
    <property type="match status" value="1"/>
</dbReference>
<feature type="transmembrane region" description="Helical" evidence="6">
    <location>
        <begin position="39"/>
        <end position="61"/>
    </location>
</feature>
<dbReference type="OrthoDB" id="2018619at2759"/>
<dbReference type="InterPro" id="IPR001248">
    <property type="entry name" value="Pur-cyt_permease"/>
</dbReference>